<accession>A0ACD1A6L5</accession>
<reference evidence="1" key="1">
    <citation type="submission" date="2019-08" db="EMBL/GenBank/DDBJ databases">
        <title>Genome sequence of Clostridiales bacterium MT110.</title>
        <authorList>
            <person name="Cao J."/>
        </authorList>
    </citation>
    <scope>NUCLEOTIDE SEQUENCE</scope>
    <source>
        <strain evidence="1">MT110</strain>
    </source>
</reference>
<name>A0ACD1A6L5_9FIRM</name>
<keyword evidence="2" id="KW-1185">Reference proteome</keyword>
<evidence type="ECO:0000313" key="2">
    <source>
        <dbReference type="Proteomes" id="UP000594014"/>
    </source>
</evidence>
<organism evidence="1 2">
    <name type="scientific">Anoxybacterium hadale</name>
    <dbReference type="NCBI Taxonomy" id="3408580"/>
    <lineage>
        <taxon>Bacteria</taxon>
        <taxon>Bacillati</taxon>
        <taxon>Bacillota</taxon>
        <taxon>Clostridia</taxon>
        <taxon>Peptostreptococcales</taxon>
        <taxon>Anaerovoracaceae</taxon>
        <taxon>Anoxybacterium</taxon>
    </lineage>
</organism>
<sequence>MKKGLKYRAFFTVLLIVFALIMIESTPITDADAFLKYKDGMILGSLAIMGAYFLVYYFIYKEDKRSLSYSLMCLIMIVRTVLYSDDLISRLFPEIHPDLLIWITHLTIFWFPAALFFLIQNADVAETKLRFGRLIYVYAVGISIVTAFIPVSFYTRWTVFYELVGNLMILIAVGIIFKARCRSVEGAEIILTGSVIVFISGIRDMLYHANLIRSTYGEITPIGLAVFMFLISFLMADRFVKTYRKVHTLSDELTDKLKKEQILTEKLSALDHIKDEFLANVSYELRTPLGGIINIIQSVMGGIGGNLTEGQRQNLDVTMNLARNLQGMINDLQDVSNIRYGGAKLNAVPIDLKRMIDSQLILFRYMYKNEGLPVFNEISADHPLVLADEERMRQIVNKLIGHFLKYATKGKIRIAANWDRKRTRVTLENTEVVVNTELLHSIFDGADVRRGTSPRKQDCSELEMNLIKHLIELHGGRIWITSNVEVGTRICFTLPVSTETKAAKSKNYAGKQNDLICQEEASYDEPCHFNILAVDDDSANLQVLRNILKLSGYEVKSVENGMKALEHLERQADLDLVILDIMMPEMSGFKVLEKIREKYNMAELPVLMLTAKTEKEYISLCFQMGANDFLSKPFESQELSARARSLIKLKKTANQLVSAEMSFLQAQIKPHFIHNSLATIASICTNDPERARELILDLSDYLRGSFDLRSNHGLTVLSKEFELVQAYLSIEQARFGNRLKIFYHLTDHMDHPVPLLTIQPLVENAVHHGVMCKAEGGEIRISVERIDSMIRIEVRDNGIGMSAAEIGNIFKLDNGKRGVGIANINRRLTALYGEGLSIESELQRGTRVFFSIPAQQDKEQGD</sequence>
<evidence type="ECO:0000313" key="1">
    <source>
        <dbReference type="EMBL" id="QOX62038.1"/>
    </source>
</evidence>
<dbReference type="EMBL" id="CP042469">
    <property type="protein sequence ID" value="QOX62038.1"/>
    <property type="molecule type" value="Genomic_DNA"/>
</dbReference>
<dbReference type="Proteomes" id="UP000594014">
    <property type="component" value="Chromosome"/>
</dbReference>
<proteinExistence type="predicted"/>
<gene>
    <name evidence="1" type="ORF">FRZ06_01070</name>
</gene>
<protein>
    <submittedName>
        <fullName evidence="1">Response regulator</fullName>
    </submittedName>
</protein>